<dbReference type="EMBL" id="FR926459">
    <property type="protein sequence ID" value="CDQ96607.1"/>
    <property type="molecule type" value="Genomic_DNA"/>
</dbReference>
<sequence length="54" mass="6248">MAGQQFQYDDSGNTFFYFLTSFVGLIVIPATYYLWPRDQNAGKAPMYIRQDSIT</sequence>
<dbReference type="STRING" id="8022.A0A060YYD1"/>
<keyword evidence="1" id="KW-0472">Membrane</keyword>
<keyword evidence="1" id="KW-0812">Transmembrane</keyword>
<evidence type="ECO:0000313" key="3">
    <source>
        <dbReference type="Proteomes" id="UP000193380"/>
    </source>
</evidence>
<keyword evidence="1" id="KW-1133">Transmembrane helix</keyword>
<dbReference type="AlphaFoldDB" id="A0A060YYD1"/>
<gene>
    <name evidence="2" type="ORF">GSONMT00039046001</name>
</gene>
<dbReference type="PaxDb" id="8022-A0A060YYD1"/>
<evidence type="ECO:0000313" key="2">
    <source>
        <dbReference type="EMBL" id="CDQ96607.1"/>
    </source>
</evidence>
<feature type="transmembrane region" description="Helical" evidence="1">
    <location>
        <begin position="15"/>
        <end position="35"/>
    </location>
</feature>
<evidence type="ECO:0008006" key="4">
    <source>
        <dbReference type="Google" id="ProtNLM"/>
    </source>
</evidence>
<accession>A0A060YYD1</accession>
<name>A0A060YYD1_ONCMY</name>
<protein>
    <recommendedName>
        <fullName evidence="4">Translocation protein SEC63 homolog</fullName>
    </recommendedName>
</protein>
<reference evidence="2" key="1">
    <citation type="journal article" date="2014" name="Nat. Commun.">
        <title>The rainbow trout genome provides novel insights into evolution after whole-genome duplication in vertebrates.</title>
        <authorList>
            <person name="Berthelot C."/>
            <person name="Brunet F."/>
            <person name="Chalopin D."/>
            <person name="Juanchich A."/>
            <person name="Bernard M."/>
            <person name="Noel B."/>
            <person name="Bento P."/>
            <person name="Da Silva C."/>
            <person name="Labadie K."/>
            <person name="Alberti A."/>
            <person name="Aury J.M."/>
            <person name="Louis A."/>
            <person name="Dehais P."/>
            <person name="Bardou P."/>
            <person name="Montfort J."/>
            <person name="Klopp C."/>
            <person name="Cabau C."/>
            <person name="Gaspin C."/>
            <person name="Thorgaard G.H."/>
            <person name="Boussaha M."/>
            <person name="Quillet E."/>
            <person name="Guyomard R."/>
            <person name="Galiana D."/>
            <person name="Bobe J."/>
            <person name="Volff J.N."/>
            <person name="Genet C."/>
            <person name="Wincker P."/>
            <person name="Jaillon O."/>
            <person name="Roest Crollius H."/>
            <person name="Guiguen Y."/>
        </authorList>
    </citation>
    <scope>NUCLEOTIDE SEQUENCE [LARGE SCALE GENOMIC DNA]</scope>
</reference>
<dbReference type="Proteomes" id="UP000193380">
    <property type="component" value="Unassembled WGS sequence"/>
</dbReference>
<organism evidence="2 3">
    <name type="scientific">Oncorhynchus mykiss</name>
    <name type="common">Rainbow trout</name>
    <name type="synonym">Salmo gairdneri</name>
    <dbReference type="NCBI Taxonomy" id="8022"/>
    <lineage>
        <taxon>Eukaryota</taxon>
        <taxon>Metazoa</taxon>
        <taxon>Chordata</taxon>
        <taxon>Craniata</taxon>
        <taxon>Vertebrata</taxon>
        <taxon>Euteleostomi</taxon>
        <taxon>Actinopterygii</taxon>
        <taxon>Neopterygii</taxon>
        <taxon>Teleostei</taxon>
        <taxon>Protacanthopterygii</taxon>
        <taxon>Salmoniformes</taxon>
        <taxon>Salmonidae</taxon>
        <taxon>Salmoninae</taxon>
        <taxon>Oncorhynchus</taxon>
    </lineage>
</organism>
<proteinExistence type="predicted"/>
<evidence type="ECO:0000256" key="1">
    <source>
        <dbReference type="SAM" id="Phobius"/>
    </source>
</evidence>
<reference evidence="2" key="2">
    <citation type="submission" date="2014-03" db="EMBL/GenBank/DDBJ databases">
        <authorList>
            <person name="Genoscope - CEA"/>
        </authorList>
    </citation>
    <scope>NUCLEOTIDE SEQUENCE</scope>
</reference>